<accession>A0A2N4SXP7</accession>
<dbReference type="EMBL" id="LOMZ01000004">
    <property type="protein sequence ID" value="PLC10750.1"/>
    <property type="molecule type" value="Genomic_DNA"/>
</dbReference>
<name>A0A2N4SXP7_9MICC</name>
<sequence length="663" mass="71565">MSTTTGAASPAVLAQIVAACQAVDPGLTDSILIATAHAAGGPKALIRFARELAATPDLLISGASMASPTAQRMITGLRTQGFLTFQLPRCAGCGRTVRLAHHDGRGGKICDRCVRAARTPACTACGRRHRSGYRVLGGRPFCPPCFADDPRSHETCSRCGQMATPEARDAAGPICRSCYQAPCVPCAMCARHRPVAARHDGGPACPSCHDGLRRRPRTCTGCGQRRIAPHLSTQGPMCPSCAGNTSSAGRCAQCGDDQHRLHGRLCARCMVPGKLRALISDDHGRPHPQLLGVEAYLLRNQDNAEAVLSWIRRSPMSRVIHDMAVGTTPISLRVVAELPATGATGYLAALLMESGVVPAENFERLRLEAWERDFFATFPDPSTRSLLHRYAAWVVNPRFSAPAGTGAGDDGRRLQASKTHLHLVAAFLDTLQNQGWELTTVPQRIFDNYVAGHGRAGLELTPFIRWARTQHLTRLRSDYLQSHPRGPVISEDQRWAWVAELLHTEELPLPARVSGLLVLLYGATLTRLVSLPREAVTLEDTTTWITLGTDPIQLPDKIGRLLRRLLDTATPHVGEGSTWLFPGARPGRHLTTAALTAPLARRGINLQAGKSAALITLAREVPPSVLADLLGLSLEATTRWSALAGHDWTSYPVTRLMATDSPE</sequence>
<organism evidence="1 2">
    <name type="scientific">Kocuria flava</name>
    <dbReference type="NCBI Taxonomy" id="446860"/>
    <lineage>
        <taxon>Bacteria</taxon>
        <taxon>Bacillati</taxon>
        <taxon>Actinomycetota</taxon>
        <taxon>Actinomycetes</taxon>
        <taxon>Micrococcales</taxon>
        <taxon>Micrococcaceae</taxon>
        <taxon>Kocuria</taxon>
    </lineage>
</organism>
<dbReference type="SUPFAM" id="SSF56349">
    <property type="entry name" value="DNA breaking-rejoining enzymes"/>
    <property type="match status" value="1"/>
</dbReference>
<dbReference type="GO" id="GO:0003677">
    <property type="term" value="F:DNA binding"/>
    <property type="evidence" value="ECO:0007669"/>
    <property type="project" value="InterPro"/>
</dbReference>
<dbReference type="Proteomes" id="UP000234632">
    <property type="component" value="Unassembled WGS sequence"/>
</dbReference>
<evidence type="ECO:0000313" key="1">
    <source>
        <dbReference type="EMBL" id="PLC10750.1"/>
    </source>
</evidence>
<proteinExistence type="predicted"/>
<evidence type="ECO:0000313" key="2">
    <source>
        <dbReference type="Proteomes" id="UP000234632"/>
    </source>
</evidence>
<protein>
    <recommendedName>
        <fullName evidence="3">Recombinase XerD</fullName>
    </recommendedName>
</protein>
<reference evidence="1 2" key="1">
    <citation type="submission" date="2015-12" db="EMBL/GenBank/DDBJ databases">
        <authorList>
            <person name="Shamseldin A."/>
            <person name="Moawad H."/>
            <person name="Abd El-Rahim W.M."/>
            <person name="Sadowsky M.J."/>
        </authorList>
    </citation>
    <scope>NUCLEOTIDE SEQUENCE [LARGE SCALE GENOMIC DNA]</scope>
    <source>
        <strain evidence="1 2">S43</strain>
    </source>
</reference>
<comment type="caution">
    <text evidence="1">The sequence shown here is derived from an EMBL/GenBank/DDBJ whole genome shotgun (WGS) entry which is preliminary data.</text>
</comment>
<dbReference type="AlphaFoldDB" id="A0A2N4SXP7"/>
<dbReference type="InterPro" id="IPR011010">
    <property type="entry name" value="DNA_brk_join_enz"/>
</dbReference>
<evidence type="ECO:0008006" key="3">
    <source>
        <dbReference type="Google" id="ProtNLM"/>
    </source>
</evidence>
<gene>
    <name evidence="1" type="ORF">AUQ48_17005</name>
</gene>